<protein>
    <recommendedName>
        <fullName evidence="11 12">Tyrosinase copper-binding domain-containing protein</fullName>
    </recommendedName>
</protein>
<evidence type="ECO:0000313" key="14">
    <source>
        <dbReference type="Proteomes" id="UP000826271"/>
    </source>
</evidence>
<keyword evidence="5" id="KW-0560">Oxidoreductase</keyword>
<dbReference type="GO" id="GO:0004097">
    <property type="term" value="F:catechol oxidase activity"/>
    <property type="evidence" value="ECO:0007669"/>
    <property type="project" value="InterPro"/>
</dbReference>
<name>A0AAV6X330_9LAMI</name>
<feature type="binding site" evidence="8">
    <location>
        <position position="194"/>
    </location>
    <ligand>
        <name>Cu cation</name>
        <dbReference type="ChEBI" id="CHEBI:23378"/>
        <label>A</label>
    </ligand>
</feature>
<keyword evidence="7 9" id="KW-1015">Disulfide bond</keyword>
<comment type="similarity">
    <text evidence="1">Belongs to the tyrosinase family.</text>
</comment>
<feature type="domain" description="Tyrosinase copper-binding" evidence="11">
    <location>
        <begin position="194"/>
        <end position="211"/>
    </location>
</feature>
<dbReference type="PROSITE" id="PS00497">
    <property type="entry name" value="TYROSINASE_1"/>
    <property type="match status" value="1"/>
</dbReference>
<organism evidence="13 14">
    <name type="scientific">Buddleja alternifolia</name>
    <dbReference type="NCBI Taxonomy" id="168488"/>
    <lineage>
        <taxon>Eukaryota</taxon>
        <taxon>Viridiplantae</taxon>
        <taxon>Streptophyta</taxon>
        <taxon>Embryophyta</taxon>
        <taxon>Tracheophyta</taxon>
        <taxon>Spermatophyta</taxon>
        <taxon>Magnoliopsida</taxon>
        <taxon>eudicotyledons</taxon>
        <taxon>Gunneridae</taxon>
        <taxon>Pentapetalae</taxon>
        <taxon>asterids</taxon>
        <taxon>lamiids</taxon>
        <taxon>Lamiales</taxon>
        <taxon>Scrophulariaceae</taxon>
        <taxon>Buddlejeae</taxon>
        <taxon>Buddleja</taxon>
    </lineage>
</organism>
<evidence type="ECO:0000256" key="3">
    <source>
        <dbReference type="ARBA" id="ARBA00022723"/>
    </source>
</evidence>
<evidence type="ECO:0000256" key="4">
    <source>
        <dbReference type="ARBA" id="ARBA00022784"/>
    </source>
</evidence>
<evidence type="ECO:0000259" key="12">
    <source>
        <dbReference type="PROSITE" id="PS00498"/>
    </source>
</evidence>
<comment type="subunit">
    <text evidence="2">Monomer.</text>
</comment>
<dbReference type="Pfam" id="PF00264">
    <property type="entry name" value="Tyrosinase"/>
    <property type="match status" value="1"/>
</dbReference>
<dbReference type="EMBL" id="WHWC01000008">
    <property type="protein sequence ID" value="KAG8377226.1"/>
    <property type="molecule type" value="Genomic_DNA"/>
</dbReference>
<dbReference type="InterPro" id="IPR022740">
    <property type="entry name" value="Polyphenol_oxidase_C"/>
</dbReference>
<comment type="caution">
    <text evidence="13">The sequence shown here is derived from an EMBL/GenBank/DDBJ whole genome shotgun (WGS) entry which is preliminary data.</text>
</comment>
<feature type="binding site" evidence="8">
    <location>
        <position position="325"/>
    </location>
    <ligand>
        <name>Cu cation</name>
        <dbReference type="ChEBI" id="CHEBI:23378"/>
        <label>B</label>
    </ligand>
</feature>
<feature type="disulfide bond" evidence="9">
    <location>
        <begin position="111"/>
        <end position="174"/>
    </location>
</feature>
<accession>A0AAV6X330</accession>
<feature type="domain" description="Tyrosinase copper-binding" evidence="12">
    <location>
        <begin position="352"/>
        <end position="363"/>
    </location>
</feature>
<evidence type="ECO:0000256" key="5">
    <source>
        <dbReference type="ARBA" id="ARBA00023002"/>
    </source>
</evidence>
<feature type="binding site" evidence="8">
    <location>
        <position position="203"/>
    </location>
    <ligand>
        <name>Cu cation</name>
        <dbReference type="ChEBI" id="CHEBI:23378"/>
        <label>A</label>
    </ligand>
</feature>
<keyword evidence="3 8" id="KW-0479">Metal-binding</keyword>
<dbReference type="GO" id="GO:0005507">
    <property type="term" value="F:copper ion binding"/>
    <property type="evidence" value="ECO:0007669"/>
    <property type="project" value="UniProtKB-ARBA"/>
</dbReference>
<evidence type="ECO:0000256" key="7">
    <source>
        <dbReference type="ARBA" id="ARBA00023157"/>
    </source>
</evidence>
<dbReference type="AlphaFoldDB" id="A0AAV6X330"/>
<dbReference type="PROSITE" id="PS00498">
    <property type="entry name" value="TYROSINASE_2"/>
    <property type="match status" value="1"/>
</dbReference>
<evidence type="ECO:0000256" key="9">
    <source>
        <dbReference type="PIRSR" id="PIRSR000290-2"/>
    </source>
</evidence>
<sequence length="589" mass="66143">MASSFLPQPSTTLSIAAAAAPSGPFLLKPAHIPTIKNPIRRHKISCKSNDQDPSLPPRNFDRRNILIGVGGLYGATSLATSPFSFAAPISAPDVTKCGPADLPSGAPPTNCCPPPTAQIIDFKFPPPPTTMRVRPAAHLADQAYIAKFNKAMKIMHSLPENDPRSFNQQAKVHCAYCDGAYDQAGFPNLELQVHDSWLFFPFHRYYLYFFERILGKLIDDPTFAMPFWNYDSPGGMRIPAMYANPNSPLYDSLRDKAHQPPTVIDLNFSNSDSSISPEQQVTRNLTTMYRQMVSNSKTPRLFFGSPYRRGDDPNPGSGSIENIPHGPVHAWTGDSTQPNFEDMGNFYSAGRDPIFYAHHSNIDRMWSLWKGLGGRREDIKDPDFLDAAFLFYDENGHMVRVKVRDCLDNTKLGYVYQDVEIPWLESRPKPRISSAVRKLKRLVKANAADTTGHRSPREVLPAKLDKVLKVMVKRPKKKRSKKEKDELEEILIIQGIELDRDVYAKFDVYINDEDDEVSTEENTEFAGSFVNVPHKHKHGKKIKTQLRLSITDLLEDLDAEDDEHVLVTLVPTSAGDSVKIHGIKIELDD</sequence>
<feature type="binding site" evidence="8">
    <location>
        <position position="173"/>
    </location>
    <ligand>
        <name>Cu cation</name>
        <dbReference type="ChEBI" id="CHEBI:23378"/>
        <label>A</label>
    </ligand>
</feature>
<dbReference type="Pfam" id="PF12142">
    <property type="entry name" value="PPO1_DWL"/>
    <property type="match status" value="1"/>
</dbReference>
<keyword evidence="6 8" id="KW-0186">Copper</keyword>
<reference evidence="13" key="1">
    <citation type="submission" date="2019-10" db="EMBL/GenBank/DDBJ databases">
        <authorList>
            <person name="Zhang R."/>
            <person name="Pan Y."/>
            <person name="Wang J."/>
            <person name="Ma R."/>
            <person name="Yu S."/>
        </authorList>
    </citation>
    <scope>NUCLEOTIDE SEQUENCE</scope>
    <source>
        <strain evidence="13">LA-IB0</strain>
        <tissue evidence="13">Leaf</tissue>
    </source>
</reference>
<proteinExistence type="inferred from homology"/>
<evidence type="ECO:0000256" key="2">
    <source>
        <dbReference type="ARBA" id="ARBA00011245"/>
    </source>
</evidence>
<evidence type="ECO:0000313" key="13">
    <source>
        <dbReference type="EMBL" id="KAG8377226.1"/>
    </source>
</evidence>
<dbReference type="Pfam" id="PF12143">
    <property type="entry name" value="PPO1_KFDV"/>
    <property type="match status" value="1"/>
</dbReference>
<dbReference type="SUPFAM" id="SSF48056">
    <property type="entry name" value="Di-copper centre-containing domain"/>
    <property type="match status" value="1"/>
</dbReference>
<dbReference type="InterPro" id="IPR002227">
    <property type="entry name" value="Tyrosinase_Cu-bd"/>
</dbReference>
<feature type="disulfide bond" evidence="9">
    <location>
        <begin position="97"/>
        <end position="112"/>
    </location>
</feature>
<dbReference type="FunFam" id="1.10.1280.10:FF:000007">
    <property type="entry name" value="Polyphenol oxidase, chloroplastic"/>
    <property type="match status" value="1"/>
</dbReference>
<evidence type="ECO:0000256" key="6">
    <source>
        <dbReference type="ARBA" id="ARBA00023008"/>
    </source>
</evidence>
<keyword evidence="4" id="KW-0883">Thioether bond</keyword>
<dbReference type="PANTHER" id="PTHR11474">
    <property type="entry name" value="TYROSINASE FAMILY MEMBER"/>
    <property type="match status" value="1"/>
</dbReference>
<dbReference type="PRINTS" id="PR00092">
    <property type="entry name" value="TYROSINASE"/>
</dbReference>
<feature type="binding site" evidence="8">
    <location>
        <position position="329"/>
    </location>
    <ligand>
        <name>Cu cation</name>
        <dbReference type="ChEBI" id="CHEBI:23378"/>
        <label>B</label>
    </ligand>
</feature>
<feature type="cross-link" description="2'-(S-cysteinyl)-histidine (Cys-His)" evidence="10">
    <location>
        <begin position="177"/>
        <end position="194"/>
    </location>
</feature>
<dbReference type="InterPro" id="IPR008922">
    <property type="entry name" value="Di-copper_centre_dom_sf"/>
</dbReference>
<dbReference type="Proteomes" id="UP000826271">
    <property type="component" value="Unassembled WGS sequence"/>
</dbReference>
<dbReference type="PIRSF" id="PIRSF000290">
    <property type="entry name" value="PPO_plant"/>
    <property type="match status" value="1"/>
</dbReference>
<evidence type="ECO:0000259" key="11">
    <source>
        <dbReference type="PROSITE" id="PS00497"/>
    </source>
</evidence>
<evidence type="ECO:0000256" key="1">
    <source>
        <dbReference type="ARBA" id="ARBA00009928"/>
    </source>
</evidence>
<evidence type="ECO:0000256" key="10">
    <source>
        <dbReference type="PIRSR" id="PIRSR000290-3"/>
    </source>
</evidence>
<keyword evidence="14" id="KW-1185">Reference proteome</keyword>
<comment type="cofactor">
    <cofactor evidence="8">
        <name>Cu(2+)</name>
        <dbReference type="ChEBI" id="CHEBI:29036"/>
    </cofactor>
    <text evidence="8">Binds 2 copper ions per subunit.</text>
</comment>
<evidence type="ECO:0000256" key="8">
    <source>
        <dbReference type="PIRSR" id="PIRSR000290-1"/>
    </source>
</evidence>
<dbReference type="InterPro" id="IPR050316">
    <property type="entry name" value="Tyrosinase/Hemocyanin"/>
</dbReference>
<dbReference type="InterPro" id="IPR016213">
    <property type="entry name" value="Polyphenol_oxidase"/>
</dbReference>
<gene>
    <name evidence="13" type="ORF">BUALT_Bualt08G0006300</name>
</gene>
<feature type="binding site" evidence="8">
    <location>
        <position position="359"/>
    </location>
    <ligand>
        <name>Cu cation</name>
        <dbReference type="ChEBI" id="CHEBI:23378"/>
        <label>B</label>
    </ligand>
</feature>
<dbReference type="Gene3D" id="1.10.1280.10">
    <property type="entry name" value="Di-copper center containing domain from catechol oxidase"/>
    <property type="match status" value="1"/>
</dbReference>
<dbReference type="GO" id="GO:0046148">
    <property type="term" value="P:pigment biosynthetic process"/>
    <property type="evidence" value="ECO:0007669"/>
    <property type="project" value="InterPro"/>
</dbReference>
<dbReference type="PANTHER" id="PTHR11474:SF76">
    <property type="entry name" value="SHKT DOMAIN-CONTAINING PROTEIN"/>
    <property type="match status" value="1"/>
</dbReference>
<dbReference type="InterPro" id="IPR022739">
    <property type="entry name" value="Polyphenol_oxidase_cen"/>
</dbReference>